<dbReference type="Pfam" id="PF11799">
    <property type="entry name" value="IMS_C"/>
    <property type="match status" value="1"/>
</dbReference>
<evidence type="ECO:0000256" key="12">
    <source>
        <dbReference type="ARBA" id="ARBA00022932"/>
    </source>
</evidence>
<feature type="site" description="Substrate discrimination" evidence="16">
    <location>
        <position position="15"/>
    </location>
</feature>
<dbReference type="AlphaFoldDB" id="A0AA37KU10"/>
<dbReference type="GO" id="GO:0009432">
    <property type="term" value="P:SOS response"/>
    <property type="evidence" value="ECO:0007669"/>
    <property type="project" value="TreeGrafter"/>
</dbReference>
<dbReference type="PANTHER" id="PTHR11076:SF33">
    <property type="entry name" value="DNA POLYMERASE KAPPA"/>
    <property type="match status" value="1"/>
</dbReference>
<proteinExistence type="inferred from homology"/>
<dbReference type="Gene3D" id="3.30.1490.100">
    <property type="entry name" value="DNA polymerase, Y-family, little finger domain"/>
    <property type="match status" value="1"/>
</dbReference>
<dbReference type="InterPro" id="IPR036775">
    <property type="entry name" value="DNA_pol_Y-fam_lit_finger_sf"/>
</dbReference>
<dbReference type="GO" id="GO:0000287">
    <property type="term" value="F:magnesium ion binding"/>
    <property type="evidence" value="ECO:0007669"/>
    <property type="project" value="UniProtKB-UniRule"/>
</dbReference>
<dbReference type="PROSITE" id="PS50173">
    <property type="entry name" value="UMUC"/>
    <property type="match status" value="1"/>
</dbReference>
<dbReference type="FunFam" id="3.40.1170.60:FF:000001">
    <property type="entry name" value="DNA polymerase IV"/>
    <property type="match status" value="1"/>
</dbReference>
<evidence type="ECO:0000256" key="13">
    <source>
        <dbReference type="ARBA" id="ARBA00023125"/>
    </source>
</evidence>
<evidence type="ECO:0000256" key="6">
    <source>
        <dbReference type="ARBA" id="ARBA00022679"/>
    </source>
</evidence>
<evidence type="ECO:0000313" key="20">
    <source>
        <dbReference type="Proteomes" id="UP001055105"/>
    </source>
</evidence>
<sequence length="358" mass="40297">MTQRKIIHIDMDAFYASVEQRDHPEYRGRPIAVGHDGPRGVVATASYEARPYGVRSAISSALAKRLCPNLIFVPARFDVYKEVSRQIRAVFRDYTELVEPLSLDEAFLDVTHLRSATLAAREIKARILAETGLTASAGISVNKMLAKIASDYRKPDGLFTIPPGQIEEFVAALPIERFFGIGEVTARKMHGMGIHTGADLRLRDEAELVRHFGKAGHSYYGYARGIDEREVTPNRIRKSLGAETTFAEDTDDREQLRLELSAVREEVWNRLMRHEFKGKTVVLKLKFDNFRQITRSKTLFAPVNSAETLRQVSEELLAAVDFRGRKIRLIGLTVGNSPEACTECVQLRFDFGESARNV</sequence>
<reference evidence="19" key="2">
    <citation type="submission" date="2023-10" db="EMBL/GenBank/DDBJ databases">
        <title>Genome Sequence of the Bacteria from From Gut Wall in Crohn's Disease.</title>
        <authorList>
            <person name="Rodriguez-Palacios A."/>
        </authorList>
    </citation>
    <scope>NUCLEOTIDE SEQUENCE</scope>
    <source>
        <strain evidence="19">CavFT-hAR58</strain>
    </source>
</reference>
<evidence type="ECO:0000256" key="4">
    <source>
        <dbReference type="ARBA" id="ARBA00022457"/>
    </source>
</evidence>
<organism evidence="18 20">
    <name type="scientific">Alistipes finegoldii</name>
    <dbReference type="NCBI Taxonomy" id="214856"/>
    <lineage>
        <taxon>Bacteria</taxon>
        <taxon>Pseudomonadati</taxon>
        <taxon>Bacteroidota</taxon>
        <taxon>Bacteroidia</taxon>
        <taxon>Bacteroidales</taxon>
        <taxon>Rikenellaceae</taxon>
        <taxon>Alistipes</taxon>
    </lineage>
</organism>
<feature type="binding site" evidence="16">
    <location>
        <position position="104"/>
    </location>
    <ligand>
        <name>Mg(2+)</name>
        <dbReference type="ChEBI" id="CHEBI:18420"/>
    </ligand>
</feature>
<evidence type="ECO:0000256" key="15">
    <source>
        <dbReference type="ARBA" id="ARBA00049244"/>
    </source>
</evidence>
<evidence type="ECO:0000256" key="10">
    <source>
        <dbReference type="ARBA" id="ARBA00022763"/>
    </source>
</evidence>
<dbReference type="InterPro" id="IPR001126">
    <property type="entry name" value="UmuC"/>
</dbReference>
<dbReference type="EMBL" id="JAWDES010000005">
    <property type="protein sequence ID" value="MDU0260629.1"/>
    <property type="molecule type" value="Genomic_DNA"/>
</dbReference>
<dbReference type="Gene3D" id="3.30.70.270">
    <property type="match status" value="1"/>
</dbReference>
<dbReference type="GO" id="GO:0006281">
    <property type="term" value="P:DNA repair"/>
    <property type="evidence" value="ECO:0007669"/>
    <property type="project" value="UniProtKB-UniRule"/>
</dbReference>
<dbReference type="Proteomes" id="UP001055105">
    <property type="component" value="Unassembled WGS sequence"/>
</dbReference>
<dbReference type="SUPFAM" id="SSF100879">
    <property type="entry name" value="Lesion bypass DNA polymerase (Y-family), little finger domain"/>
    <property type="match status" value="1"/>
</dbReference>
<feature type="active site" evidence="16">
    <location>
        <position position="105"/>
    </location>
</feature>
<comment type="function">
    <text evidence="16">Poorly processive, error-prone DNA polymerase involved in untargeted mutagenesis. Copies undamaged DNA at stalled replication forks, which arise in vivo from mismatched or misaligned primer ends. These misaligned primers can be extended by PolIV. Exhibits no 3'-5' exonuclease (proofreading) activity. May be involved in translesional synthesis, in conjunction with the beta clamp from PolIII.</text>
</comment>
<dbReference type="FunFam" id="3.30.1490.100:FF:000004">
    <property type="entry name" value="DNA polymerase IV"/>
    <property type="match status" value="1"/>
</dbReference>
<keyword evidence="10 16" id="KW-0227">DNA damage</keyword>
<keyword evidence="6 16" id="KW-0808">Transferase</keyword>
<dbReference type="PANTHER" id="PTHR11076">
    <property type="entry name" value="DNA REPAIR POLYMERASE UMUC / TRANSFERASE FAMILY MEMBER"/>
    <property type="match status" value="1"/>
</dbReference>
<evidence type="ECO:0000313" key="19">
    <source>
        <dbReference type="EMBL" id="MDU0260629.1"/>
    </source>
</evidence>
<comment type="subunit">
    <text evidence="3 16">Monomer.</text>
</comment>
<dbReference type="RefSeq" id="WP_195559191.1">
    <property type="nucleotide sequence ID" value="NZ_AP025581.1"/>
</dbReference>
<keyword evidence="11 16" id="KW-0460">Magnesium</keyword>
<dbReference type="GO" id="GO:0003887">
    <property type="term" value="F:DNA-directed DNA polymerase activity"/>
    <property type="evidence" value="ECO:0007669"/>
    <property type="project" value="UniProtKB-UniRule"/>
</dbReference>
<dbReference type="CDD" id="cd03586">
    <property type="entry name" value="PolY_Pol_IV_kappa"/>
    <property type="match status" value="1"/>
</dbReference>
<comment type="subcellular location">
    <subcellularLocation>
        <location evidence="1 16">Cytoplasm</location>
    </subcellularLocation>
</comment>
<dbReference type="FunFam" id="1.10.150.20:FF:000019">
    <property type="entry name" value="DNA polymerase IV"/>
    <property type="match status" value="1"/>
</dbReference>
<comment type="caution">
    <text evidence="18">The sequence shown here is derived from an EMBL/GenBank/DDBJ whole genome shotgun (WGS) entry which is preliminary data.</text>
</comment>
<evidence type="ECO:0000256" key="14">
    <source>
        <dbReference type="ARBA" id="ARBA00023204"/>
    </source>
</evidence>
<dbReference type="InterPro" id="IPR017961">
    <property type="entry name" value="DNA_pol_Y-fam_little_finger"/>
</dbReference>
<dbReference type="SUPFAM" id="SSF56672">
    <property type="entry name" value="DNA/RNA polymerases"/>
    <property type="match status" value="1"/>
</dbReference>
<keyword evidence="7 16" id="KW-0548">Nucleotidyltransferase</keyword>
<comment type="catalytic activity">
    <reaction evidence="15 16">
        <text>DNA(n) + a 2'-deoxyribonucleoside 5'-triphosphate = DNA(n+1) + diphosphate</text>
        <dbReference type="Rhea" id="RHEA:22508"/>
        <dbReference type="Rhea" id="RHEA-COMP:17339"/>
        <dbReference type="Rhea" id="RHEA-COMP:17340"/>
        <dbReference type="ChEBI" id="CHEBI:33019"/>
        <dbReference type="ChEBI" id="CHEBI:61560"/>
        <dbReference type="ChEBI" id="CHEBI:173112"/>
        <dbReference type="EC" id="2.7.7.7"/>
    </reaction>
</comment>
<dbReference type="HAMAP" id="MF_01113">
    <property type="entry name" value="DNApol_IV"/>
    <property type="match status" value="1"/>
</dbReference>
<keyword evidence="9 16" id="KW-0479">Metal-binding</keyword>
<keyword evidence="13 16" id="KW-0238">DNA-binding</keyword>
<dbReference type="GO" id="GO:0006261">
    <property type="term" value="P:DNA-templated DNA replication"/>
    <property type="evidence" value="ECO:0007669"/>
    <property type="project" value="UniProtKB-UniRule"/>
</dbReference>
<evidence type="ECO:0000313" key="18">
    <source>
        <dbReference type="EMBL" id="GKI20062.1"/>
    </source>
</evidence>
<protein>
    <recommendedName>
        <fullName evidence="16">DNA polymerase IV</fullName>
        <shortName evidence="16">Pol IV</shortName>
        <ecNumber evidence="16">2.7.7.7</ecNumber>
    </recommendedName>
</protein>
<dbReference type="NCBIfam" id="NF002677">
    <property type="entry name" value="PRK02406.1"/>
    <property type="match status" value="1"/>
</dbReference>
<dbReference type="InterPro" id="IPR022880">
    <property type="entry name" value="DNApol_IV"/>
</dbReference>
<evidence type="ECO:0000256" key="2">
    <source>
        <dbReference type="ARBA" id="ARBA00010945"/>
    </source>
</evidence>
<keyword evidence="4 16" id="KW-0515">Mutator protein</keyword>
<evidence type="ECO:0000256" key="9">
    <source>
        <dbReference type="ARBA" id="ARBA00022723"/>
    </source>
</evidence>
<dbReference type="EMBL" id="BQOL01000002">
    <property type="protein sequence ID" value="GKI20062.1"/>
    <property type="molecule type" value="Genomic_DNA"/>
</dbReference>
<evidence type="ECO:0000256" key="1">
    <source>
        <dbReference type="ARBA" id="ARBA00004496"/>
    </source>
</evidence>
<dbReference type="GO" id="GO:0005829">
    <property type="term" value="C:cytosol"/>
    <property type="evidence" value="ECO:0007669"/>
    <property type="project" value="TreeGrafter"/>
</dbReference>
<evidence type="ECO:0000259" key="17">
    <source>
        <dbReference type="PROSITE" id="PS50173"/>
    </source>
</evidence>
<dbReference type="InterPro" id="IPR043128">
    <property type="entry name" value="Rev_trsase/Diguanyl_cyclase"/>
</dbReference>
<evidence type="ECO:0000256" key="16">
    <source>
        <dbReference type="HAMAP-Rule" id="MF_01113"/>
    </source>
</evidence>
<feature type="binding site" evidence="16">
    <location>
        <position position="10"/>
    </location>
    <ligand>
        <name>Mg(2+)</name>
        <dbReference type="ChEBI" id="CHEBI:18420"/>
    </ligand>
</feature>
<evidence type="ECO:0000256" key="7">
    <source>
        <dbReference type="ARBA" id="ARBA00022695"/>
    </source>
</evidence>
<dbReference type="Pfam" id="PF00817">
    <property type="entry name" value="IMS"/>
    <property type="match status" value="1"/>
</dbReference>
<keyword evidence="5 16" id="KW-0963">Cytoplasm</keyword>
<evidence type="ECO:0000256" key="5">
    <source>
        <dbReference type="ARBA" id="ARBA00022490"/>
    </source>
</evidence>
<feature type="domain" description="UmuC" evidence="17">
    <location>
        <begin position="6"/>
        <end position="182"/>
    </location>
</feature>
<dbReference type="Gene3D" id="1.10.150.20">
    <property type="entry name" value="5' to 3' exonuclease, C-terminal subdomain"/>
    <property type="match status" value="1"/>
</dbReference>
<evidence type="ECO:0000256" key="11">
    <source>
        <dbReference type="ARBA" id="ARBA00022842"/>
    </source>
</evidence>
<evidence type="ECO:0000256" key="8">
    <source>
        <dbReference type="ARBA" id="ARBA00022705"/>
    </source>
</evidence>
<keyword evidence="8 16" id="KW-0235">DNA replication</keyword>
<gene>
    <name evidence="16 18" type="primary">dinB</name>
    <name evidence="18" type="ORF">CE91St16_29700</name>
    <name evidence="19" type="ORF">RVH17_11060</name>
</gene>
<accession>A0AA37KU10</accession>
<dbReference type="GO" id="GO:0003684">
    <property type="term" value="F:damaged DNA binding"/>
    <property type="evidence" value="ECO:0007669"/>
    <property type="project" value="InterPro"/>
</dbReference>
<evidence type="ECO:0000256" key="3">
    <source>
        <dbReference type="ARBA" id="ARBA00011245"/>
    </source>
</evidence>
<dbReference type="GO" id="GO:0042276">
    <property type="term" value="P:error-prone translesion synthesis"/>
    <property type="evidence" value="ECO:0007669"/>
    <property type="project" value="TreeGrafter"/>
</dbReference>
<dbReference type="Proteomes" id="UP001181347">
    <property type="component" value="Unassembled WGS sequence"/>
</dbReference>
<comment type="cofactor">
    <cofactor evidence="16">
        <name>Mg(2+)</name>
        <dbReference type="ChEBI" id="CHEBI:18420"/>
    </cofactor>
    <text evidence="16">Binds 2 magnesium ions per subunit.</text>
</comment>
<dbReference type="EC" id="2.7.7.7" evidence="16"/>
<reference evidence="18" key="1">
    <citation type="submission" date="2022-01" db="EMBL/GenBank/DDBJ databases">
        <title>Novel bile acid biosynthetic pathways are enriched in the microbiome of centenarians.</title>
        <authorList>
            <person name="Sato Y."/>
            <person name="Atarashi K."/>
            <person name="Plichta R.D."/>
            <person name="Arai Y."/>
            <person name="Sasajima S."/>
            <person name="Kearney M.S."/>
            <person name="Suda W."/>
            <person name="Takeshita K."/>
            <person name="Sasaki T."/>
            <person name="Okamoto S."/>
            <person name="Skelly N.A."/>
            <person name="Okamura Y."/>
            <person name="Vlamakis H."/>
            <person name="Li Y."/>
            <person name="Tanoue T."/>
            <person name="Takei H."/>
            <person name="Nittono H."/>
            <person name="Narushima S."/>
            <person name="Irie J."/>
            <person name="Itoh H."/>
            <person name="Moriya K."/>
            <person name="Sugiura Y."/>
            <person name="Suematsu M."/>
            <person name="Moritoki N."/>
            <person name="Shibata S."/>
            <person name="Littman R.D."/>
            <person name="Fischbach A.M."/>
            <person name="Uwamino Y."/>
            <person name="Inoue T."/>
            <person name="Honda A."/>
            <person name="Hattori M."/>
            <person name="Murai T."/>
            <person name="Xavier J.R."/>
            <person name="Hirose N."/>
            <person name="Honda K."/>
        </authorList>
    </citation>
    <scope>NUCLEOTIDE SEQUENCE</scope>
    <source>
        <strain evidence="18">CE91-St16</strain>
    </source>
</reference>
<comment type="similarity">
    <text evidence="2 16">Belongs to the DNA polymerase type-Y family.</text>
</comment>
<dbReference type="InterPro" id="IPR043502">
    <property type="entry name" value="DNA/RNA_pol_sf"/>
</dbReference>
<keyword evidence="14 16" id="KW-0234">DNA repair</keyword>
<name>A0AA37KU10_9BACT</name>
<dbReference type="Gene3D" id="3.40.1170.60">
    <property type="match status" value="1"/>
</dbReference>
<dbReference type="InterPro" id="IPR050116">
    <property type="entry name" value="DNA_polymerase-Y"/>
</dbReference>
<keyword evidence="12 16" id="KW-0239">DNA-directed DNA polymerase</keyword>